<keyword evidence="3 4" id="KW-0067">ATP-binding</keyword>
<keyword evidence="2 4" id="KW-0547">Nucleotide-binding</keyword>
<organism evidence="6 7">
    <name type="scientific">Streptomyces graminofaciens</name>
    <dbReference type="NCBI Taxonomy" id="68212"/>
    <lineage>
        <taxon>Bacteria</taxon>
        <taxon>Bacillati</taxon>
        <taxon>Actinomycetota</taxon>
        <taxon>Actinomycetes</taxon>
        <taxon>Kitasatosporales</taxon>
        <taxon>Streptomycetaceae</taxon>
        <taxon>Streptomyces</taxon>
    </lineage>
</organism>
<gene>
    <name evidence="6" type="ORF">SGFS_066760</name>
</gene>
<dbReference type="PANTHER" id="PTHR43585">
    <property type="entry name" value="FUMIPYRROLE BIOSYNTHESIS PROTEIN C"/>
    <property type="match status" value="1"/>
</dbReference>
<reference evidence="6 7" key="1">
    <citation type="journal article" date="2010" name="ChemBioChem">
        <title>Cloning and characterization of the biosynthetic gene cluster of 16-membered macrolide antibiotic FD-891: involvement of a dual functional cytochrome P450 monooxygenase catalyzing epoxidation and hydroxylation.</title>
        <authorList>
            <person name="Kudo F."/>
            <person name="Motegi A."/>
            <person name="Mizoue K."/>
            <person name="Eguchi T."/>
        </authorList>
    </citation>
    <scope>NUCLEOTIDE SEQUENCE [LARGE SCALE GENOMIC DNA]</scope>
    <source>
        <strain evidence="6 7">A-8890</strain>
    </source>
</reference>
<dbReference type="EMBL" id="AP018448">
    <property type="protein sequence ID" value="BBC35382.1"/>
    <property type="molecule type" value="Genomic_DNA"/>
</dbReference>
<dbReference type="Gene3D" id="3.40.50.20">
    <property type="match status" value="1"/>
</dbReference>
<dbReference type="PROSITE" id="PS50975">
    <property type="entry name" value="ATP_GRASP"/>
    <property type="match status" value="1"/>
</dbReference>
<keyword evidence="1" id="KW-0436">Ligase</keyword>
<dbReference type="InterPro" id="IPR040570">
    <property type="entry name" value="LAL_C2"/>
</dbReference>
<feature type="domain" description="ATP-grasp" evidence="5">
    <location>
        <begin position="114"/>
        <end position="317"/>
    </location>
</feature>
<protein>
    <recommendedName>
        <fullName evidence="5">ATP-grasp domain-containing protein</fullName>
    </recommendedName>
</protein>
<reference evidence="6 7" key="2">
    <citation type="journal article" date="2023" name="ChemBioChem">
        <title>Acyltransferase Domain Exchange between Two Independent Type I Polyketide Synthases in the Same Producer Strain of Macrolide Antibiotics.</title>
        <authorList>
            <person name="Kudo F."/>
            <person name="Kishikawa K."/>
            <person name="Tsuboi K."/>
            <person name="Kido T."/>
            <person name="Usui T."/>
            <person name="Hashimoto J."/>
            <person name="Shin-Ya K."/>
            <person name="Miyanaga A."/>
            <person name="Eguchi T."/>
        </authorList>
    </citation>
    <scope>NUCLEOTIDE SEQUENCE [LARGE SCALE GENOMIC DNA]</scope>
    <source>
        <strain evidence="6 7">A-8890</strain>
    </source>
</reference>
<dbReference type="InterPro" id="IPR011761">
    <property type="entry name" value="ATP-grasp"/>
</dbReference>
<dbReference type="InterPro" id="IPR041472">
    <property type="entry name" value="BL00235/CARNS1_N"/>
</dbReference>
<dbReference type="PANTHER" id="PTHR43585:SF2">
    <property type="entry name" value="ATP-GRASP ENZYME FSQD"/>
    <property type="match status" value="1"/>
</dbReference>
<evidence type="ECO:0000256" key="1">
    <source>
        <dbReference type="ARBA" id="ARBA00022598"/>
    </source>
</evidence>
<keyword evidence="7" id="KW-1185">Reference proteome</keyword>
<sequence length="423" mass="45894">MTRRLLLLDWDERYRSYVLEASRALGLTVHLVLREPLDPLPEGVDRVHVLPGLYDDPVLWVSDLARYAREHDIAGVLTHEDELVELSAALSEELGLPGASLAAVHSCMDKGITRELLTAAGVPGPRHRIATSLEEARAALAELTLPVVLKPVAASGGQGVTKLSDAAALPQAWQWASEPYSYLPSAYHHVIIEEFLEGPLVSVEAAVLDGEVHVVATTDGLQTIEPIGPTQSRFVYDGLLVPSRLPEDDHRELSHWTREAIRALDIRTGVVHTEFKRTPEGVRVVEVNPRLPGVYIPELVRRALGVDLAGVALQLALGERPDLTERHRRGACVRLLLAQDSGTVVDIEGLAQAAAAPHVVRARLFAEPGDWIAPPQQGEIESRLGYVLTEHDDGPHQALSAAEEGLDMLAVRVTGAGLSGARR</sequence>
<dbReference type="Gene3D" id="3.30.470.20">
    <property type="entry name" value="ATP-grasp fold, B domain"/>
    <property type="match status" value="1"/>
</dbReference>
<dbReference type="InterPro" id="IPR052032">
    <property type="entry name" value="ATP-dep_AA_Ligase"/>
</dbReference>
<dbReference type="SUPFAM" id="SSF56059">
    <property type="entry name" value="Glutathione synthetase ATP-binding domain-like"/>
    <property type="match status" value="1"/>
</dbReference>
<dbReference type="Proteomes" id="UP001321542">
    <property type="component" value="Chromosome"/>
</dbReference>
<dbReference type="RefSeq" id="WP_286255622.1">
    <property type="nucleotide sequence ID" value="NZ_AP018448.1"/>
</dbReference>
<dbReference type="SMART" id="SM01209">
    <property type="entry name" value="GARS_A"/>
    <property type="match status" value="1"/>
</dbReference>
<evidence type="ECO:0000313" key="6">
    <source>
        <dbReference type="EMBL" id="BBC35382.1"/>
    </source>
</evidence>
<evidence type="ECO:0000256" key="4">
    <source>
        <dbReference type="PROSITE-ProRule" id="PRU00409"/>
    </source>
</evidence>
<proteinExistence type="predicted"/>
<dbReference type="Pfam" id="PF18130">
    <property type="entry name" value="ATPgrasp_N"/>
    <property type="match status" value="1"/>
</dbReference>
<evidence type="ECO:0000259" key="5">
    <source>
        <dbReference type="PROSITE" id="PS50975"/>
    </source>
</evidence>
<dbReference type="Pfam" id="PF18603">
    <property type="entry name" value="LAL_C2"/>
    <property type="match status" value="1"/>
</dbReference>
<evidence type="ECO:0000256" key="2">
    <source>
        <dbReference type="ARBA" id="ARBA00022741"/>
    </source>
</evidence>
<accession>A0ABN5VPI7</accession>
<name>A0ABN5VPI7_9ACTN</name>
<evidence type="ECO:0000313" key="7">
    <source>
        <dbReference type="Proteomes" id="UP001321542"/>
    </source>
</evidence>
<evidence type="ECO:0000256" key="3">
    <source>
        <dbReference type="ARBA" id="ARBA00022840"/>
    </source>
</evidence>
<dbReference type="Pfam" id="PF13535">
    <property type="entry name" value="ATP-grasp_4"/>
    <property type="match status" value="1"/>
</dbReference>